<evidence type="ECO:0000256" key="6">
    <source>
        <dbReference type="ARBA" id="ARBA00022840"/>
    </source>
</evidence>
<protein>
    <submittedName>
        <fullName evidence="9">ABC transporter ATP-binding protein</fullName>
    </submittedName>
</protein>
<evidence type="ECO:0000256" key="1">
    <source>
        <dbReference type="ARBA" id="ARBA00004202"/>
    </source>
</evidence>
<dbReference type="KEGG" id="nak:EH165_04550"/>
<evidence type="ECO:0000313" key="10">
    <source>
        <dbReference type="Proteomes" id="UP000268084"/>
    </source>
</evidence>
<evidence type="ECO:0000256" key="2">
    <source>
        <dbReference type="ARBA" id="ARBA00005417"/>
    </source>
</evidence>
<dbReference type="EMBL" id="CP034170">
    <property type="protein sequence ID" value="AZI57538.1"/>
    <property type="molecule type" value="Genomic_DNA"/>
</dbReference>
<dbReference type="InterPro" id="IPR003439">
    <property type="entry name" value="ABC_transporter-like_ATP-bd"/>
</dbReference>
<evidence type="ECO:0000256" key="5">
    <source>
        <dbReference type="ARBA" id="ARBA00022741"/>
    </source>
</evidence>
<name>A0A3G8ZK29_9ACTN</name>
<dbReference type="RefSeq" id="WP_124798223.1">
    <property type="nucleotide sequence ID" value="NZ_CP034170.1"/>
</dbReference>
<dbReference type="SMART" id="SM00382">
    <property type="entry name" value="AAA"/>
    <property type="match status" value="1"/>
</dbReference>
<sequence>MKAALATASVDVSDLFVSAGNTELIAGVSFSVAAGESVAIVGESGSGKSLTLKSIAGILPAGVRITSGSAGVGGRAALIPQEPLSALDPLMPVGKQITEICRYVAGLDRKRASARTRELLEQVGLGYLQARTAAYPHQLSGGERQRALIAMALASNPDVLLCDEPTTALDVTVAAQVLGLIERLQRDLGLTILFVSHDIAVVSHVCSRILVMRAGVVVEDAPTGQLVDHPAHPYTKQLLSAVLEVPELGPRHEEGTTL</sequence>
<dbReference type="InterPro" id="IPR003593">
    <property type="entry name" value="AAA+_ATPase"/>
</dbReference>
<keyword evidence="3" id="KW-0813">Transport</keyword>
<reference evidence="9 10" key="1">
    <citation type="submission" date="2018-11" db="EMBL/GenBank/DDBJ databases">
        <authorList>
            <person name="Da X."/>
        </authorList>
    </citation>
    <scope>NUCLEOTIDE SEQUENCE [LARGE SCALE GENOMIC DNA]</scope>
    <source>
        <strain evidence="9 10">S14-144</strain>
    </source>
</reference>
<accession>A0A3G8ZK29</accession>
<dbReference type="GO" id="GO:0005886">
    <property type="term" value="C:plasma membrane"/>
    <property type="evidence" value="ECO:0007669"/>
    <property type="project" value="UniProtKB-SubCell"/>
</dbReference>
<dbReference type="GO" id="GO:0005524">
    <property type="term" value="F:ATP binding"/>
    <property type="evidence" value="ECO:0007669"/>
    <property type="project" value="UniProtKB-KW"/>
</dbReference>
<organism evidence="9 10">
    <name type="scientific">Nakamurella antarctica</name>
    <dbReference type="NCBI Taxonomy" id="1902245"/>
    <lineage>
        <taxon>Bacteria</taxon>
        <taxon>Bacillati</taxon>
        <taxon>Actinomycetota</taxon>
        <taxon>Actinomycetes</taxon>
        <taxon>Nakamurellales</taxon>
        <taxon>Nakamurellaceae</taxon>
        <taxon>Nakamurella</taxon>
    </lineage>
</organism>
<dbReference type="GO" id="GO:0016887">
    <property type="term" value="F:ATP hydrolysis activity"/>
    <property type="evidence" value="ECO:0007669"/>
    <property type="project" value="InterPro"/>
</dbReference>
<dbReference type="InterPro" id="IPR050388">
    <property type="entry name" value="ABC_Ni/Peptide_Import"/>
</dbReference>
<dbReference type="SUPFAM" id="SSF52540">
    <property type="entry name" value="P-loop containing nucleoside triphosphate hydrolases"/>
    <property type="match status" value="1"/>
</dbReference>
<proteinExistence type="inferred from homology"/>
<dbReference type="InterPro" id="IPR027417">
    <property type="entry name" value="P-loop_NTPase"/>
</dbReference>
<dbReference type="PROSITE" id="PS50893">
    <property type="entry name" value="ABC_TRANSPORTER_2"/>
    <property type="match status" value="1"/>
</dbReference>
<keyword evidence="6 9" id="KW-0067">ATP-binding</keyword>
<dbReference type="AlphaFoldDB" id="A0A3G8ZK29"/>
<evidence type="ECO:0000313" key="9">
    <source>
        <dbReference type="EMBL" id="AZI57538.1"/>
    </source>
</evidence>
<dbReference type="PROSITE" id="PS00211">
    <property type="entry name" value="ABC_TRANSPORTER_1"/>
    <property type="match status" value="1"/>
</dbReference>
<dbReference type="CDD" id="cd03257">
    <property type="entry name" value="ABC_NikE_OppD_transporters"/>
    <property type="match status" value="1"/>
</dbReference>
<reference evidence="9 10" key="2">
    <citation type="submission" date="2018-12" db="EMBL/GenBank/DDBJ databases">
        <title>Nakamurella antarcticus sp. nov., isolated from Antarctica South Shetland Islands soil.</title>
        <authorList>
            <person name="Peng F."/>
        </authorList>
    </citation>
    <scope>NUCLEOTIDE SEQUENCE [LARGE SCALE GENOMIC DNA]</scope>
    <source>
        <strain evidence="9 10">S14-144</strain>
    </source>
</reference>
<evidence type="ECO:0000256" key="4">
    <source>
        <dbReference type="ARBA" id="ARBA00022475"/>
    </source>
</evidence>
<feature type="domain" description="ABC transporter" evidence="8">
    <location>
        <begin position="10"/>
        <end position="239"/>
    </location>
</feature>
<evidence type="ECO:0000259" key="8">
    <source>
        <dbReference type="PROSITE" id="PS50893"/>
    </source>
</evidence>
<dbReference type="Proteomes" id="UP000268084">
    <property type="component" value="Chromosome"/>
</dbReference>
<dbReference type="PANTHER" id="PTHR43297:SF2">
    <property type="entry name" value="DIPEPTIDE TRANSPORT ATP-BINDING PROTEIN DPPD"/>
    <property type="match status" value="1"/>
</dbReference>
<keyword evidence="5" id="KW-0547">Nucleotide-binding</keyword>
<evidence type="ECO:0000256" key="7">
    <source>
        <dbReference type="ARBA" id="ARBA00023136"/>
    </source>
</evidence>
<keyword evidence="7" id="KW-0472">Membrane</keyword>
<dbReference type="InterPro" id="IPR017871">
    <property type="entry name" value="ABC_transporter-like_CS"/>
</dbReference>
<comment type="similarity">
    <text evidence="2">Belongs to the ABC transporter superfamily.</text>
</comment>
<dbReference type="OrthoDB" id="8481147at2"/>
<comment type="subcellular location">
    <subcellularLocation>
        <location evidence="1">Cell membrane</location>
        <topology evidence="1">Peripheral membrane protein</topology>
    </subcellularLocation>
</comment>
<dbReference type="Pfam" id="PF00005">
    <property type="entry name" value="ABC_tran"/>
    <property type="match status" value="1"/>
</dbReference>
<evidence type="ECO:0000256" key="3">
    <source>
        <dbReference type="ARBA" id="ARBA00022448"/>
    </source>
</evidence>
<keyword evidence="10" id="KW-1185">Reference proteome</keyword>
<gene>
    <name evidence="9" type="ORF">EH165_04550</name>
</gene>
<dbReference type="Gene3D" id="3.40.50.300">
    <property type="entry name" value="P-loop containing nucleotide triphosphate hydrolases"/>
    <property type="match status" value="1"/>
</dbReference>
<dbReference type="PANTHER" id="PTHR43297">
    <property type="entry name" value="OLIGOPEPTIDE TRANSPORT ATP-BINDING PROTEIN APPD"/>
    <property type="match status" value="1"/>
</dbReference>
<keyword evidence="4" id="KW-1003">Cell membrane</keyword>